<dbReference type="RefSeq" id="WP_129458160.1">
    <property type="nucleotide sequence ID" value="NZ_PPCV01000003.1"/>
</dbReference>
<evidence type="ECO:0000313" key="2">
    <source>
        <dbReference type="EMBL" id="RXW32550.1"/>
    </source>
</evidence>
<dbReference type="OrthoDB" id="4481859at2"/>
<gene>
    <name evidence="2" type="ORF">C1706_05130</name>
</gene>
<protein>
    <submittedName>
        <fullName evidence="2">Alpha/beta hydrolase</fullName>
    </submittedName>
</protein>
<feature type="domain" description="AB hydrolase-1" evidence="1">
    <location>
        <begin position="30"/>
        <end position="278"/>
    </location>
</feature>
<dbReference type="GO" id="GO:0016020">
    <property type="term" value="C:membrane"/>
    <property type="evidence" value="ECO:0007669"/>
    <property type="project" value="TreeGrafter"/>
</dbReference>
<dbReference type="InterPro" id="IPR029058">
    <property type="entry name" value="AB_hydrolase_fold"/>
</dbReference>
<dbReference type="Gene3D" id="3.40.50.1820">
    <property type="entry name" value="alpha/beta hydrolase"/>
    <property type="match status" value="1"/>
</dbReference>
<dbReference type="PRINTS" id="PR00111">
    <property type="entry name" value="ABHYDROLASE"/>
</dbReference>
<dbReference type="InterPro" id="IPR000073">
    <property type="entry name" value="AB_hydrolase_1"/>
</dbReference>
<accession>A0A4Q2EG62</accession>
<dbReference type="Pfam" id="PF00561">
    <property type="entry name" value="Abhydrolase_1"/>
    <property type="match status" value="1"/>
</dbReference>
<evidence type="ECO:0000259" key="1">
    <source>
        <dbReference type="Pfam" id="PF00561"/>
    </source>
</evidence>
<reference evidence="2 3" key="1">
    <citation type="submission" date="2018-01" db="EMBL/GenBank/DDBJ databases">
        <title>Lactibacter flavus gen. nov., sp. nov., a novel bacterium of the family Propionibacteriaceae isolated from raw milk and dairy products.</title>
        <authorList>
            <person name="Wenning M."/>
            <person name="Breitenwieser F."/>
            <person name="Huptas C."/>
            <person name="von Neubeck M."/>
            <person name="Busse H.-J."/>
            <person name="Scherer S."/>
        </authorList>
    </citation>
    <scope>NUCLEOTIDE SEQUENCE [LARGE SCALE GENOMIC DNA]</scope>
    <source>
        <strain evidence="2 3">VG341</strain>
    </source>
</reference>
<dbReference type="SUPFAM" id="SSF53474">
    <property type="entry name" value="alpha/beta-Hydrolases"/>
    <property type="match status" value="1"/>
</dbReference>
<name>A0A4Q2EG62_9ACTN</name>
<dbReference type="PANTHER" id="PTHR43798">
    <property type="entry name" value="MONOACYLGLYCEROL LIPASE"/>
    <property type="match status" value="1"/>
</dbReference>
<keyword evidence="3" id="KW-1185">Reference proteome</keyword>
<evidence type="ECO:0000313" key="3">
    <source>
        <dbReference type="Proteomes" id="UP000290624"/>
    </source>
</evidence>
<organism evidence="2 3">
    <name type="scientific">Propioniciclava flava</name>
    <dbReference type="NCBI Taxonomy" id="2072026"/>
    <lineage>
        <taxon>Bacteria</taxon>
        <taxon>Bacillati</taxon>
        <taxon>Actinomycetota</taxon>
        <taxon>Actinomycetes</taxon>
        <taxon>Propionibacteriales</taxon>
        <taxon>Propionibacteriaceae</taxon>
        <taxon>Propioniciclava</taxon>
    </lineage>
</organism>
<proteinExistence type="predicted"/>
<dbReference type="InterPro" id="IPR050266">
    <property type="entry name" value="AB_hydrolase_sf"/>
</dbReference>
<keyword evidence="2" id="KW-0378">Hydrolase</keyword>
<dbReference type="PANTHER" id="PTHR43798:SF33">
    <property type="entry name" value="HYDROLASE, PUTATIVE (AFU_ORTHOLOGUE AFUA_2G14860)-RELATED"/>
    <property type="match status" value="1"/>
</dbReference>
<dbReference type="Proteomes" id="UP000290624">
    <property type="component" value="Unassembled WGS sequence"/>
</dbReference>
<comment type="caution">
    <text evidence="2">The sequence shown here is derived from an EMBL/GenBank/DDBJ whole genome shotgun (WGS) entry which is preliminary data.</text>
</comment>
<dbReference type="EMBL" id="PPCV01000003">
    <property type="protein sequence ID" value="RXW32550.1"/>
    <property type="molecule type" value="Genomic_DNA"/>
</dbReference>
<dbReference type="GO" id="GO:0016787">
    <property type="term" value="F:hydrolase activity"/>
    <property type="evidence" value="ECO:0007669"/>
    <property type="project" value="UniProtKB-KW"/>
</dbReference>
<dbReference type="AlphaFoldDB" id="A0A4Q2EG62"/>
<sequence length="295" mass="31458">MDAERRDLEVPWGHVSAWWYPPQGRPRGDVLLLHGGGLDNASLSWGGLAPVLAASGYGVLTPDAPGYGATPLPPWSVTQERLVDFVGDVIAASGLKRPVVGGLSMGGGMALGYALSPGASLRALMVLGSYGMTDQIIPGRGASVWNRVTAWAIHSGWLGRLERGVARNRLLLRWSVDSGSLVRDPARLDAAMRDEIAREGASPHAFEAFEQWQRSEMLPDGLRSNYLPRLHEIRVPTLIVHGESDQGVPVEAARAAAAEIPGAELVVVPGGRHWVQRDAPGVVDAAVLGFLARLT</sequence>
<dbReference type="InterPro" id="IPR000639">
    <property type="entry name" value="Epox_hydrolase-like"/>
</dbReference>
<dbReference type="PRINTS" id="PR00412">
    <property type="entry name" value="EPOXHYDRLASE"/>
</dbReference>